<comment type="caution">
    <text evidence="1">The sequence shown here is derived from an EMBL/GenBank/DDBJ whole genome shotgun (WGS) entry which is preliminary data.</text>
</comment>
<dbReference type="Proteomes" id="UP000323707">
    <property type="component" value="Unassembled WGS sequence"/>
</dbReference>
<name>A0A5M9QS25_9HELI</name>
<organism evidence="1 2">
    <name type="scientific">Helicobacter canis</name>
    <dbReference type="NCBI Taxonomy" id="29419"/>
    <lineage>
        <taxon>Bacteria</taxon>
        <taxon>Pseudomonadati</taxon>
        <taxon>Campylobacterota</taxon>
        <taxon>Epsilonproteobacteria</taxon>
        <taxon>Campylobacterales</taxon>
        <taxon>Helicobacteraceae</taxon>
        <taxon>Helicobacter</taxon>
    </lineage>
</organism>
<proteinExistence type="predicted"/>
<evidence type="ECO:0000313" key="1">
    <source>
        <dbReference type="EMBL" id="KAA8709825.1"/>
    </source>
</evidence>
<dbReference type="RefSeq" id="WP_150337186.1">
    <property type="nucleotide sequence ID" value="NZ_JAERIX010000009.1"/>
</dbReference>
<dbReference type="EMBL" id="VXKE01000012">
    <property type="protein sequence ID" value="KAA8709825.1"/>
    <property type="molecule type" value="Genomic_DNA"/>
</dbReference>
<evidence type="ECO:0000313" key="2">
    <source>
        <dbReference type="Proteomes" id="UP000323707"/>
    </source>
</evidence>
<sequence>MDCHALPSGKARNDRKHALVKVDSSPNDSKICGIASLVLRDFWGRSYLGGNDYSKNHAIR</sequence>
<dbReference type="AlphaFoldDB" id="A0A5M9QS25"/>
<gene>
    <name evidence="1" type="ORF">F4V45_04100</name>
</gene>
<accession>A0A5M9QS25</accession>
<reference evidence="1 2" key="1">
    <citation type="submission" date="2019-09" db="EMBL/GenBank/DDBJ databases">
        <title>Draft genome sequence of various Type strains from the CCUG.</title>
        <authorList>
            <person name="Pineiro-Iglesias B."/>
            <person name="Tunovic T."/>
            <person name="Unosson C."/>
            <person name="Inganas E."/>
            <person name="Ohlen M."/>
            <person name="Cardew S."/>
            <person name="Jensie-Markopoulos S."/>
            <person name="Salva-Serra F."/>
            <person name="Jaen-Luchoro D."/>
            <person name="Karlsson R."/>
            <person name="Svensson-Stadler L."/>
            <person name="Chun J."/>
            <person name="Moore E."/>
        </authorList>
    </citation>
    <scope>NUCLEOTIDE SEQUENCE [LARGE SCALE GENOMIC DNA]</scope>
    <source>
        <strain evidence="1 2">CCUG 32756T</strain>
    </source>
</reference>
<protein>
    <submittedName>
        <fullName evidence="1">Uncharacterized protein</fullName>
    </submittedName>
</protein>